<evidence type="ECO:0000313" key="3">
    <source>
        <dbReference type="Proteomes" id="UP000014978"/>
    </source>
</evidence>
<keyword evidence="3" id="KW-1185">Reference proteome</keyword>
<evidence type="ECO:0000256" key="1">
    <source>
        <dbReference type="SAM" id="Coils"/>
    </source>
</evidence>
<dbReference type="InParanoid" id="S7XJM9"/>
<name>S7XJM9_SPRLO</name>
<dbReference type="Gene3D" id="1.20.5.1070">
    <property type="entry name" value="Head and neck region of the ectodomain of NDV fusion glycoprotein"/>
    <property type="match status" value="1"/>
</dbReference>
<keyword evidence="1" id="KW-0175">Coiled coil</keyword>
<proteinExistence type="predicted"/>
<comment type="caution">
    <text evidence="2">The sequence shown here is derived from an EMBL/GenBank/DDBJ whole genome shotgun (WGS) entry which is preliminary data.</text>
</comment>
<sequence length="125" mass="14655">LIIKRNNNKIECYNNKLNKVDNKLNNVDNNLNSVDNNLNNVDNKLNKVDTKLNSIDNKLNKVDNIDVNTIDTKYKINVRKNSIVIKNSENTFDEIIHLKKLKQYQVVADRIFLISNNKLHIINFY</sequence>
<feature type="non-terminal residue" evidence="2">
    <location>
        <position position="1"/>
    </location>
</feature>
<organism evidence="2 3">
    <name type="scientific">Spraguea lophii (strain 42_110)</name>
    <name type="common">Microsporidian parasite</name>
    <dbReference type="NCBI Taxonomy" id="1358809"/>
    <lineage>
        <taxon>Eukaryota</taxon>
        <taxon>Fungi</taxon>
        <taxon>Fungi incertae sedis</taxon>
        <taxon>Microsporidia</taxon>
        <taxon>Spragueidae</taxon>
        <taxon>Spraguea</taxon>
    </lineage>
</organism>
<reference evidence="3" key="1">
    <citation type="journal article" date="2013" name="PLoS Genet.">
        <title>The genome of Spraguea lophii and the basis of host-microsporidian interactions.</title>
        <authorList>
            <person name="Campbell S.E."/>
            <person name="Williams T.A."/>
            <person name="Yousuf A."/>
            <person name="Soanes D.M."/>
            <person name="Paszkiewicz K.H."/>
            <person name="Williams B.A.P."/>
        </authorList>
    </citation>
    <scope>NUCLEOTIDE SEQUENCE [LARGE SCALE GENOMIC DNA]</scope>
    <source>
        <strain evidence="3">42_110</strain>
    </source>
</reference>
<dbReference type="EMBL" id="ATCN01000339">
    <property type="protein sequence ID" value="EPR79219.1"/>
    <property type="molecule type" value="Genomic_DNA"/>
</dbReference>
<evidence type="ECO:0008006" key="4">
    <source>
        <dbReference type="Google" id="ProtNLM"/>
    </source>
</evidence>
<dbReference type="VEuPathDB" id="MicrosporidiaDB:SLOPH_847"/>
<dbReference type="AlphaFoldDB" id="S7XJM9"/>
<gene>
    <name evidence="2" type="ORF">SLOPH_847</name>
</gene>
<evidence type="ECO:0000313" key="2">
    <source>
        <dbReference type="EMBL" id="EPR79219.1"/>
    </source>
</evidence>
<dbReference type="SUPFAM" id="SSF57997">
    <property type="entry name" value="Tropomyosin"/>
    <property type="match status" value="1"/>
</dbReference>
<feature type="coiled-coil region" evidence="1">
    <location>
        <begin position="3"/>
        <end position="58"/>
    </location>
</feature>
<dbReference type="Proteomes" id="UP000014978">
    <property type="component" value="Unassembled WGS sequence"/>
</dbReference>
<accession>S7XJM9</accession>
<protein>
    <recommendedName>
        <fullName evidence="4">t-SNARE coiled-coil homology domain-containing protein</fullName>
    </recommendedName>
</protein>
<dbReference type="HOGENOM" id="CLU_1998087_0_0_1"/>